<name>A0A4U8UZB8_STECR</name>
<keyword evidence="8" id="KW-1185">Reference proteome</keyword>
<dbReference type="STRING" id="34508.A0A4U8UZB8"/>
<dbReference type="PROSITE" id="PS50835">
    <property type="entry name" value="IG_LIKE"/>
    <property type="match status" value="3"/>
</dbReference>
<feature type="domain" description="Ig-like" evidence="6">
    <location>
        <begin position="236"/>
        <end position="315"/>
    </location>
</feature>
<dbReference type="PANTHER" id="PTHR12231:SF253">
    <property type="entry name" value="DPR-INTERACTING PROTEIN ETA, ISOFORM B-RELATED"/>
    <property type="match status" value="1"/>
</dbReference>
<evidence type="ECO:0000259" key="6">
    <source>
        <dbReference type="PROSITE" id="PS50835"/>
    </source>
</evidence>
<feature type="compositionally biased region" description="Basic residues" evidence="5">
    <location>
        <begin position="30"/>
        <end position="42"/>
    </location>
</feature>
<feature type="domain" description="Ig-like" evidence="6">
    <location>
        <begin position="145"/>
        <end position="231"/>
    </location>
</feature>
<protein>
    <recommendedName>
        <fullName evidence="6">Ig-like domain-containing protein</fullName>
    </recommendedName>
</protein>
<evidence type="ECO:0000256" key="3">
    <source>
        <dbReference type="ARBA" id="ARBA00023157"/>
    </source>
</evidence>
<dbReference type="OrthoDB" id="6244967at2759"/>
<dbReference type="InterPro" id="IPR003598">
    <property type="entry name" value="Ig_sub2"/>
</dbReference>
<evidence type="ECO:0000256" key="4">
    <source>
        <dbReference type="ARBA" id="ARBA00023319"/>
    </source>
</evidence>
<feature type="region of interest" description="Disordered" evidence="5">
    <location>
        <begin position="23"/>
        <end position="103"/>
    </location>
</feature>
<dbReference type="InterPro" id="IPR007110">
    <property type="entry name" value="Ig-like_dom"/>
</dbReference>
<feature type="domain" description="Ig-like" evidence="6">
    <location>
        <begin position="333"/>
        <end position="469"/>
    </location>
</feature>
<proteinExistence type="predicted"/>
<organism evidence="7 8">
    <name type="scientific">Steinernema carpocapsae</name>
    <name type="common">Entomopathogenic nematode</name>
    <dbReference type="NCBI Taxonomy" id="34508"/>
    <lineage>
        <taxon>Eukaryota</taxon>
        <taxon>Metazoa</taxon>
        <taxon>Ecdysozoa</taxon>
        <taxon>Nematoda</taxon>
        <taxon>Chromadorea</taxon>
        <taxon>Rhabditida</taxon>
        <taxon>Tylenchina</taxon>
        <taxon>Panagrolaimomorpha</taxon>
        <taxon>Strongyloidoidea</taxon>
        <taxon>Steinernematidae</taxon>
        <taxon>Steinernema</taxon>
    </lineage>
</organism>
<accession>A0A4U8UZB8</accession>
<dbReference type="EMBL" id="CM016762">
    <property type="protein sequence ID" value="TMS38881.1"/>
    <property type="molecule type" value="Genomic_DNA"/>
</dbReference>
<keyword evidence="3" id="KW-1015">Disulfide bond</keyword>
<evidence type="ECO:0000256" key="1">
    <source>
        <dbReference type="ARBA" id="ARBA00022729"/>
    </source>
</evidence>
<sequence>MNVLGIFHGYVFNARFFRARALQCPGRPHPNPHHARPRRRQPHGPLQRQTARHSRSLHRLVLPRYRPHRRHGDHPPEAHHRRWRRKPPVQLRHSPRRSSEPPLRVRCDKPCSARSTLLENGFAWKFFRHGVSGIQVKGTVGVRAHKLWFSPEYVEVKAGGKLKLTCIFGGRPVPEVQWSKIDGDLPKKRMKDLMSPESDYGKSLIVENIHPKDAGHYECRSQEIVRRMFVNVSAAPYWEIEEPQHVTTTETKTAELHCLAAGDPQPLIQCRNGKPLYSDEGGQSRKILLDSGRILRIDDAIHKQDAGVYQCNASNPLGYIWANIALDIQAFAPLFHMPIRRIFKVVRGNMVDISCDVTAAPEPIVRWVDTKDQAIQIIPGRIQGSNSRVAVLIFSPTTPSESTTSVPQMKENIIATSATNTANRAYNRLQVYNPTYFKTVPTPKSVVMEANETVQFKCEVRSDPRLKID</sequence>
<dbReference type="Proteomes" id="UP000298663">
    <property type="component" value="Chromosome X"/>
</dbReference>
<dbReference type="FunFam" id="2.60.40.10:FF:002544">
    <property type="entry name" value="L1 CAM ADhesion molecule homolog"/>
    <property type="match status" value="1"/>
</dbReference>
<keyword evidence="1" id="KW-0732">Signal</keyword>
<dbReference type="InterPro" id="IPR051170">
    <property type="entry name" value="Neural/epithelial_adhesion"/>
</dbReference>
<keyword evidence="2" id="KW-0677">Repeat</keyword>
<evidence type="ECO:0000313" key="8">
    <source>
        <dbReference type="Proteomes" id="UP000298663"/>
    </source>
</evidence>
<evidence type="ECO:0000256" key="5">
    <source>
        <dbReference type="SAM" id="MobiDB-lite"/>
    </source>
</evidence>
<dbReference type="Gene3D" id="2.60.40.10">
    <property type="entry name" value="Immunoglobulins"/>
    <property type="match status" value="2"/>
</dbReference>
<dbReference type="InterPro" id="IPR003599">
    <property type="entry name" value="Ig_sub"/>
</dbReference>
<reference evidence="7 8" key="2">
    <citation type="journal article" date="2019" name="G3 (Bethesda)">
        <title>Hybrid Assembly of the Genome of the Entomopathogenic Nematode Steinernema carpocapsae Identifies the X-Chromosome.</title>
        <authorList>
            <person name="Serra L."/>
            <person name="Macchietto M."/>
            <person name="Macias-Munoz A."/>
            <person name="McGill C.J."/>
            <person name="Rodriguez I.M."/>
            <person name="Rodriguez B."/>
            <person name="Murad R."/>
            <person name="Mortazavi A."/>
        </authorList>
    </citation>
    <scope>NUCLEOTIDE SEQUENCE [LARGE SCALE GENOMIC DNA]</scope>
    <source>
        <strain evidence="7 8">ALL</strain>
    </source>
</reference>
<gene>
    <name evidence="7" type="ORF">L596_005509</name>
</gene>
<keyword evidence="4" id="KW-0393">Immunoglobulin domain</keyword>
<dbReference type="EMBL" id="AZBU02000001">
    <property type="protein sequence ID" value="TMS38881.1"/>
    <property type="molecule type" value="Genomic_DNA"/>
</dbReference>
<evidence type="ECO:0000256" key="2">
    <source>
        <dbReference type="ARBA" id="ARBA00022737"/>
    </source>
</evidence>
<dbReference type="SUPFAM" id="SSF48726">
    <property type="entry name" value="Immunoglobulin"/>
    <property type="match status" value="3"/>
</dbReference>
<dbReference type="SMART" id="SM00408">
    <property type="entry name" value="IGc2"/>
    <property type="match status" value="2"/>
</dbReference>
<dbReference type="InterPro" id="IPR013783">
    <property type="entry name" value="Ig-like_fold"/>
</dbReference>
<dbReference type="AlphaFoldDB" id="A0A4U8UZB8"/>
<comment type="caution">
    <text evidence="7">The sequence shown here is derived from an EMBL/GenBank/DDBJ whole genome shotgun (WGS) entry which is preliminary data.</text>
</comment>
<evidence type="ECO:0000313" key="7">
    <source>
        <dbReference type="EMBL" id="TMS38881.1"/>
    </source>
</evidence>
<dbReference type="PANTHER" id="PTHR12231">
    <property type="entry name" value="CTX-RELATED TYPE I TRANSMEMBRANE PROTEIN"/>
    <property type="match status" value="1"/>
</dbReference>
<dbReference type="InterPro" id="IPR036179">
    <property type="entry name" value="Ig-like_dom_sf"/>
</dbReference>
<reference evidence="7 8" key="1">
    <citation type="journal article" date="2015" name="Genome Biol.">
        <title>Comparative genomics of Steinernema reveals deeply conserved gene regulatory networks.</title>
        <authorList>
            <person name="Dillman A.R."/>
            <person name="Macchietto M."/>
            <person name="Porter C.F."/>
            <person name="Rogers A."/>
            <person name="Williams B."/>
            <person name="Antoshechkin I."/>
            <person name="Lee M.M."/>
            <person name="Goodwin Z."/>
            <person name="Lu X."/>
            <person name="Lewis E.E."/>
            <person name="Goodrich-Blair H."/>
            <person name="Stock S.P."/>
            <person name="Adams B.J."/>
            <person name="Sternberg P.W."/>
            <person name="Mortazavi A."/>
        </authorList>
    </citation>
    <scope>NUCLEOTIDE SEQUENCE [LARGE SCALE GENOMIC DNA]</scope>
    <source>
        <strain evidence="7 8">ALL</strain>
    </source>
</reference>
<dbReference type="Pfam" id="PF13927">
    <property type="entry name" value="Ig_3"/>
    <property type="match status" value="2"/>
</dbReference>
<dbReference type="SMART" id="SM00409">
    <property type="entry name" value="IG"/>
    <property type="match status" value="2"/>
</dbReference>